<dbReference type="Gene3D" id="1.20.1070.10">
    <property type="entry name" value="Rhodopsin 7-helix transmembrane proteins"/>
    <property type="match status" value="1"/>
</dbReference>
<dbReference type="PANTHER" id="PTHR24249:SF307">
    <property type="entry name" value="TRACE AMINE-ASSOCIATED RECEPTOR 5"/>
    <property type="match status" value="1"/>
</dbReference>
<evidence type="ECO:0000256" key="7">
    <source>
        <dbReference type="ARBA" id="ARBA00023170"/>
    </source>
</evidence>
<evidence type="ECO:0000313" key="12">
    <source>
        <dbReference type="Proteomes" id="UP000291020"/>
    </source>
</evidence>
<dbReference type="InterPro" id="IPR017452">
    <property type="entry name" value="GPCR_Rhodpsn_7TM"/>
</dbReference>
<feature type="transmembrane region" description="Helical" evidence="9">
    <location>
        <begin position="115"/>
        <end position="134"/>
    </location>
</feature>
<evidence type="ECO:0000256" key="1">
    <source>
        <dbReference type="ARBA" id="ARBA00004651"/>
    </source>
</evidence>
<keyword evidence="6 9" id="KW-0472">Membrane</keyword>
<evidence type="ECO:0000256" key="8">
    <source>
        <dbReference type="ARBA" id="ARBA00023224"/>
    </source>
</evidence>
<name>A0A452IYL4_9SAUR</name>
<organism evidence="11 12">
    <name type="scientific">Gopherus agassizii</name>
    <name type="common">Agassiz's desert tortoise</name>
    <dbReference type="NCBI Taxonomy" id="38772"/>
    <lineage>
        <taxon>Eukaryota</taxon>
        <taxon>Metazoa</taxon>
        <taxon>Chordata</taxon>
        <taxon>Craniata</taxon>
        <taxon>Vertebrata</taxon>
        <taxon>Euteleostomi</taxon>
        <taxon>Archelosauria</taxon>
        <taxon>Testudinata</taxon>
        <taxon>Testudines</taxon>
        <taxon>Cryptodira</taxon>
        <taxon>Durocryptodira</taxon>
        <taxon>Testudinoidea</taxon>
        <taxon>Testudinidae</taxon>
        <taxon>Gopherus</taxon>
    </lineage>
</organism>
<feature type="domain" description="G-protein coupled receptors family 1 profile" evidence="10">
    <location>
        <begin position="52"/>
        <end position="155"/>
    </location>
</feature>
<keyword evidence="5" id="KW-0297">G-protein coupled receptor</keyword>
<evidence type="ECO:0000256" key="3">
    <source>
        <dbReference type="ARBA" id="ARBA00022692"/>
    </source>
</evidence>
<dbReference type="Pfam" id="PF00001">
    <property type="entry name" value="7tm_1"/>
    <property type="match status" value="1"/>
</dbReference>
<dbReference type="GO" id="GO:0001594">
    <property type="term" value="F:trace-amine receptor activity"/>
    <property type="evidence" value="ECO:0007669"/>
    <property type="project" value="TreeGrafter"/>
</dbReference>
<keyword evidence="4 9" id="KW-1133">Transmembrane helix</keyword>
<dbReference type="Ensembl" id="ENSGAGT00000037604.1">
    <property type="protein sequence ID" value="ENSGAGP00000033180.1"/>
    <property type="gene ID" value="ENSGAGG00000023667.1"/>
</dbReference>
<comment type="subcellular location">
    <subcellularLocation>
        <location evidence="1">Cell membrane</location>
        <topology evidence="1">Multi-pass membrane protein</topology>
    </subcellularLocation>
</comment>
<reference evidence="11" key="2">
    <citation type="submission" date="2025-08" db="UniProtKB">
        <authorList>
            <consortium name="Ensembl"/>
        </authorList>
    </citation>
    <scope>IDENTIFICATION</scope>
</reference>
<dbReference type="PRINTS" id="PR00237">
    <property type="entry name" value="GPCRRHODOPSN"/>
</dbReference>
<evidence type="ECO:0000256" key="9">
    <source>
        <dbReference type="SAM" id="Phobius"/>
    </source>
</evidence>
<feature type="transmembrane region" description="Helical" evidence="9">
    <location>
        <begin position="75"/>
        <end position="94"/>
    </location>
</feature>
<keyword evidence="7" id="KW-0675">Receptor</keyword>
<keyword evidence="3 9" id="KW-0812">Transmembrane</keyword>
<keyword evidence="12" id="KW-1185">Reference proteome</keyword>
<dbReference type="Proteomes" id="UP000291020">
    <property type="component" value="Unassembled WGS sequence"/>
</dbReference>
<reference evidence="12" key="1">
    <citation type="journal article" date="2017" name="PLoS ONE">
        <title>The Agassiz's desert tortoise genome provides a resource for the conservation of a threatened species.</title>
        <authorList>
            <person name="Tollis M."/>
            <person name="DeNardo D.F."/>
            <person name="Cornelius J.A."/>
            <person name="Dolby G.A."/>
            <person name="Edwards T."/>
            <person name="Henen B.T."/>
            <person name="Karl A.E."/>
            <person name="Murphy R.W."/>
            <person name="Kusumi K."/>
        </authorList>
    </citation>
    <scope>NUCLEOTIDE SEQUENCE [LARGE SCALE GENOMIC DNA]</scope>
</reference>
<evidence type="ECO:0000256" key="6">
    <source>
        <dbReference type="ARBA" id="ARBA00023136"/>
    </source>
</evidence>
<proteinExistence type="predicted"/>
<evidence type="ECO:0000259" key="10">
    <source>
        <dbReference type="PROSITE" id="PS50262"/>
    </source>
</evidence>
<keyword evidence="2" id="KW-1003">Cell membrane</keyword>
<evidence type="ECO:0000256" key="5">
    <source>
        <dbReference type="ARBA" id="ARBA00023040"/>
    </source>
</evidence>
<evidence type="ECO:0000256" key="4">
    <source>
        <dbReference type="ARBA" id="ARBA00022989"/>
    </source>
</evidence>
<sequence>MSSVQKPGANEVVSTPLCYEVNGSCSRTLHSFGIQLAIYMACAIGMLLTVLGNLMVVIAVSHFNTLQCYNTPTNFLLFSLALADLLLGIMVLPFSTIRSMKSCWYFGDDFCRLHTFLDTVFFLTSMFHLCFIFIDRHYAICDPLLYPTKFTIRVAWLGHFLQDMPCFGRCHLLFNKLWGWLNFPLFFFPCLIMITLYVKIFIVANRQARQMSSMSKSAGCGLHSGASKRKKKAAKTLDTMVDCCYIGYVWVSAGHTRCKPAIGL</sequence>
<dbReference type="PROSITE" id="PS50262">
    <property type="entry name" value="G_PROTEIN_RECEP_F1_2"/>
    <property type="match status" value="1"/>
</dbReference>
<dbReference type="AlphaFoldDB" id="A0A452IYL4"/>
<accession>A0A452IYL4</accession>
<keyword evidence="8" id="KW-0807">Transducer</keyword>
<evidence type="ECO:0000313" key="11">
    <source>
        <dbReference type="Ensembl" id="ENSGAGP00000033180.1"/>
    </source>
</evidence>
<dbReference type="InterPro" id="IPR050569">
    <property type="entry name" value="TAAR"/>
</dbReference>
<reference evidence="11" key="3">
    <citation type="submission" date="2025-09" db="UniProtKB">
        <authorList>
            <consortium name="Ensembl"/>
        </authorList>
    </citation>
    <scope>IDENTIFICATION</scope>
</reference>
<protein>
    <recommendedName>
        <fullName evidence="10">G-protein coupled receptors family 1 profile domain-containing protein</fullName>
    </recommendedName>
</protein>
<dbReference type="SUPFAM" id="SSF81321">
    <property type="entry name" value="Family A G protein-coupled receptor-like"/>
    <property type="match status" value="1"/>
</dbReference>
<dbReference type="PANTHER" id="PTHR24249">
    <property type="entry name" value="HISTAMINE RECEPTOR-RELATED G-PROTEIN COUPLED RECEPTOR"/>
    <property type="match status" value="1"/>
</dbReference>
<feature type="transmembrane region" description="Helical" evidence="9">
    <location>
        <begin position="36"/>
        <end position="63"/>
    </location>
</feature>
<dbReference type="GO" id="GO:0005886">
    <property type="term" value="C:plasma membrane"/>
    <property type="evidence" value="ECO:0007669"/>
    <property type="project" value="UniProtKB-SubCell"/>
</dbReference>
<evidence type="ECO:0000256" key="2">
    <source>
        <dbReference type="ARBA" id="ARBA00022475"/>
    </source>
</evidence>
<dbReference type="STRING" id="38772.ENSGAGP00000033180"/>
<feature type="transmembrane region" description="Helical" evidence="9">
    <location>
        <begin position="183"/>
        <end position="204"/>
    </location>
</feature>
<dbReference type="InterPro" id="IPR000276">
    <property type="entry name" value="GPCR_Rhodpsn"/>
</dbReference>